<evidence type="ECO:0000313" key="1">
    <source>
        <dbReference type="EMBL" id="MFH6602655.1"/>
    </source>
</evidence>
<gene>
    <name evidence="1" type="ORF">ACEZ3G_04145</name>
</gene>
<dbReference type="EMBL" id="JBHFPV010000001">
    <property type="protein sequence ID" value="MFH6602655.1"/>
    <property type="molecule type" value="Genomic_DNA"/>
</dbReference>
<proteinExistence type="predicted"/>
<reference evidence="1" key="1">
    <citation type="submission" date="2024-09" db="EMBL/GenBank/DDBJ databases">
        <authorList>
            <person name="Liu J."/>
        </authorList>
    </citation>
    <scope>NUCLEOTIDE SEQUENCE</scope>
    <source>
        <strain evidence="1">NBU2967</strain>
    </source>
</reference>
<comment type="caution">
    <text evidence="1">The sequence shown here is derived from an EMBL/GenBank/DDBJ whole genome shotgun (WGS) entry which is preliminary data.</text>
</comment>
<keyword evidence="2" id="KW-1185">Reference proteome</keyword>
<protein>
    <submittedName>
        <fullName evidence="1">Pyridoxal-phosphate dependent enzyme</fullName>
    </submittedName>
</protein>
<evidence type="ECO:0000313" key="2">
    <source>
        <dbReference type="Proteomes" id="UP001595191"/>
    </source>
</evidence>
<sequence length="315" mass="34319">MAIENAKRQLLQCYERIKPYVHRTPVLTSFQIDKLSTSELFFKCENFQRMGAYKMRGATNAILLLDDQQKKRGVVTHSSGNFAQALSLAAKSIGVEAYIVMPSSAPQVKKDAVMGYGGKIVECEPTLEARAKAAQKIQVETGATFIHPSNDENVIIGQGTACLELLQDHPDLDFVVAPVGGGGLIAGTALAVQNFGNDCKAIGSEPFEVDDAYRSLQSGKIEGNETTDTIADGLKTQLGDKNFPIILDHVDAIIRVTEDEIVNAMRLIWERMKIIVEPSSAVALAAVLREKQRFKNKKTGIIISGGNVDLKNLPF</sequence>
<dbReference type="Proteomes" id="UP001595191">
    <property type="component" value="Unassembled WGS sequence"/>
</dbReference>
<name>A0ACC7LGR2_9FLAO</name>
<organism evidence="1 2">
    <name type="scientific">Meishania litoralis</name>
    <dbReference type="NCBI Taxonomy" id="3434685"/>
    <lineage>
        <taxon>Bacteria</taxon>
        <taxon>Pseudomonadati</taxon>
        <taxon>Bacteroidota</taxon>
        <taxon>Flavobacteriia</taxon>
        <taxon>Flavobacteriales</taxon>
        <taxon>Flavobacteriaceae</taxon>
        <taxon>Meishania</taxon>
    </lineage>
</organism>
<accession>A0ACC7LGR2</accession>